<gene>
    <name evidence="1" type="ORF">SAMN05444169_3842</name>
</gene>
<reference evidence="1 2" key="1">
    <citation type="submission" date="2016-11" db="EMBL/GenBank/DDBJ databases">
        <authorList>
            <person name="Jaros S."/>
            <person name="Januszkiewicz K."/>
            <person name="Wedrychowicz H."/>
        </authorList>
    </citation>
    <scope>NUCLEOTIDE SEQUENCE [LARGE SCALE GENOMIC DNA]</scope>
    <source>
        <strain evidence="1 2">GAS242</strain>
    </source>
</reference>
<evidence type="ECO:0000313" key="2">
    <source>
        <dbReference type="Proteomes" id="UP000190675"/>
    </source>
</evidence>
<dbReference type="AlphaFoldDB" id="A0A1M5M5Y5"/>
<name>A0A1M5M5Y5_9BRAD</name>
<sequence length="82" mass="8316">MVLAGARLTRCRVRGKTFGIVVALGGGAHVGLFARCGAKGVARDFGVLGGSRFVACYCGPETRGVLGLDGLAGPYALMAELC</sequence>
<dbReference type="EMBL" id="LT670818">
    <property type="protein sequence ID" value="SHG72681.1"/>
    <property type="molecule type" value="Genomic_DNA"/>
</dbReference>
<dbReference type="Proteomes" id="UP000190675">
    <property type="component" value="Chromosome I"/>
</dbReference>
<protein>
    <submittedName>
        <fullName evidence="1">Uncharacterized protein</fullName>
    </submittedName>
</protein>
<proteinExistence type="predicted"/>
<accession>A0A1M5M5Y5</accession>
<organism evidence="1 2">
    <name type="scientific">Bradyrhizobium erythrophlei</name>
    <dbReference type="NCBI Taxonomy" id="1437360"/>
    <lineage>
        <taxon>Bacteria</taxon>
        <taxon>Pseudomonadati</taxon>
        <taxon>Pseudomonadota</taxon>
        <taxon>Alphaproteobacteria</taxon>
        <taxon>Hyphomicrobiales</taxon>
        <taxon>Nitrobacteraceae</taxon>
        <taxon>Bradyrhizobium</taxon>
    </lineage>
</organism>
<evidence type="ECO:0000313" key="1">
    <source>
        <dbReference type="EMBL" id="SHG72681.1"/>
    </source>
</evidence>